<dbReference type="HOGENOM" id="CLU_114429_1_0_9"/>
<dbReference type="Pfam" id="PF26395">
    <property type="entry name" value="E2-CBASS"/>
    <property type="match status" value="1"/>
</dbReference>
<accession>K0DFN9</accession>
<evidence type="ECO:0000259" key="1">
    <source>
        <dbReference type="Pfam" id="PF26395"/>
    </source>
</evidence>
<dbReference type="KEGG" id="lcn:C270_08281"/>
<evidence type="ECO:0000313" key="3">
    <source>
        <dbReference type="Proteomes" id="UP000006299"/>
    </source>
</evidence>
<sequence length="152" mass="18020">MKIKKSPLKQFYAKFNDCLSFFQHTKIISQNTNKRQFTIEGTLSDSSLSRTYEIRVEYSGLTSRSPKIYILNLQTDVPLSQIPHVYGVNDDYIQICLTYPAYVEYRKENVFSESFFLWTVEWLVFFELFEITNTWFGNGIHLEVKKNENENN</sequence>
<name>K0DFN9_LEUCJ</name>
<feature type="domain" description="Type II CBASS E2 protein" evidence="1">
    <location>
        <begin position="29"/>
        <end position="141"/>
    </location>
</feature>
<reference evidence="2 3" key="1">
    <citation type="journal article" date="2012" name="J. Bacteriol.">
        <title>Complete genome sequence of Leuconostoc carnosum strain JB16, isolated from Kimchi.</title>
        <authorList>
            <person name="Jung J.Y."/>
            <person name="Lee S.H."/>
            <person name="Jeon C.O."/>
        </authorList>
    </citation>
    <scope>NUCLEOTIDE SEQUENCE [LARGE SCALE GENOMIC DNA]</scope>
    <source>
        <strain evidence="2 3">JB16</strain>
        <plasmid evidence="2 3">pKLC3</plasmid>
    </source>
</reference>
<geneLocation type="plasmid" evidence="2 3">
    <name>pKLC3</name>
</geneLocation>
<dbReference type="Proteomes" id="UP000006299">
    <property type="component" value="Plasmid pKLC3"/>
</dbReference>
<organism evidence="2 3">
    <name type="scientific">Leuconostoc carnosum (strain JB16)</name>
    <dbReference type="NCBI Taxonomy" id="1229758"/>
    <lineage>
        <taxon>Bacteria</taxon>
        <taxon>Bacillati</taxon>
        <taxon>Bacillota</taxon>
        <taxon>Bacilli</taxon>
        <taxon>Lactobacillales</taxon>
        <taxon>Lactobacillaceae</taxon>
        <taxon>Leuconostoc</taxon>
    </lineage>
</organism>
<dbReference type="EMBL" id="CP003854">
    <property type="protein sequence ID" value="AFT82532.1"/>
    <property type="molecule type" value="Genomic_DNA"/>
</dbReference>
<evidence type="ECO:0000313" key="2">
    <source>
        <dbReference type="EMBL" id="AFT82532.1"/>
    </source>
</evidence>
<protein>
    <recommendedName>
        <fullName evidence="1">Type II CBASS E2 protein domain-containing protein</fullName>
    </recommendedName>
</protein>
<gene>
    <name evidence="2" type="ordered locus">C270_08281</name>
</gene>
<dbReference type="InterPro" id="IPR058588">
    <property type="entry name" value="E2-CBASS"/>
</dbReference>
<proteinExistence type="predicted"/>
<dbReference type="AlphaFoldDB" id="K0DFN9"/>
<keyword evidence="2" id="KW-0614">Plasmid</keyword>
<dbReference type="RefSeq" id="WP_014975096.1">
    <property type="nucleotide sequence ID" value="NC_018675.1"/>
</dbReference>
<keyword evidence="3" id="KW-1185">Reference proteome</keyword>